<reference evidence="1 2" key="1">
    <citation type="submission" date="2015-11" db="EMBL/GenBank/DDBJ databases">
        <title>Genomic analysis of 38 Legionella species identifies large and diverse effector repertoires.</title>
        <authorList>
            <person name="Burstein D."/>
            <person name="Amaro F."/>
            <person name="Zusman T."/>
            <person name="Lifshitz Z."/>
            <person name="Cohen O."/>
            <person name="Gilbert J.A."/>
            <person name="Pupko T."/>
            <person name="Shuman H.A."/>
            <person name="Segal G."/>
        </authorList>
    </citation>
    <scope>NUCLEOTIDE SEQUENCE [LARGE SCALE GENOMIC DNA]</scope>
    <source>
        <strain evidence="1 2">Mt.St.Helens-4</strain>
    </source>
</reference>
<name>A0A0W0YK22_9GAMM</name>
<evidence type="ECO:0000313" key="2">
    <source>
        <dbReference type="Proteomes" id="UP000054621"/>
    </source>
</evidence>
<evidence type="ECO:0000313" key="1">
    <source>
        <dbReference type="EMBL" id="KTD56918.1"/>
    </source>
</evidence>
<accession>A0A0W0YK22</accession>
<dbReference type="RefSeq" id="WP_065236251.1">
    <property type="nucleotide sequence ID" value="NZ_CAAAJE010000027.1"/>
</dbReference>
<organism evidence="1 2">
    <name type="scientific">Legionella sainthelensi</name>
    <dbReference type="NCBI Taxonomy" id="28087"/>
    <lineage>
        <taxon>Bacteria</taxon>
        <taxon>Pseudomonadati</taxon>
        <taxon>Pseudomonadota</taxon>
        <taxon>Gammaproteobacteria</taxon>
        <taxon>Legionellales</taxon>
        <taxon>Legionellaceae</taxon>
        <taxon>Legionella</taxon>
    </lineage>
</organism>
<dbReference type="PATRIC" id="fig|28087.4.peg.2030"/>
<proteinExistence type="predicted"/>
<sequence length="1117" mass="125750">MPKRRLNNYFPNQEKQRIQDALDQKLIQIEAWGREQLKQPGAKNHLSSGVIHATKEAVVVPERVNADMQHLKNMLITLSGNSPITDNEQKIIDKYIEKIDKLVGLYADLNEHHPLINDKNTSPEEVIRGLNQKYNDPKFYEMMETLASLEFDKERINSIAAKYEDALKRKNAAYNEARTILTPISNPENPARGTQTRDIAFLTSMPMQNLPRVSMVIRAIDEQIKKFRDTDPAPDYYVEQQAPNNPNAAIADLLTQTAGCLERSGPKNSELQKKIGEKTVANQAEALYSSKGSGSSAEQKQAFFLREILNLNLNTPKANTDEARVKDFPAYLGAVLVKCFPETFGLNAKEELLIKAGANAADYINIHNALGIPIIGETDKIQLNPAQFDAAALDELYNSDQNALWLVLKSTKPIDANFTAENKVKAYIELAQAYKAQKIGGTEKYSGAYHMAQAALEVAKNNPECQELVHNAFGPKSELGQWIISKHAKQEQAKISEYLSQYSHAQYLKSVEPPSLKKQVISPSQALLILIDHYQAQRNKLAAANVDPEIVKAAVEKVAELKKLYVLGVRVGEADAKYKKFNINEDDLQKMQHYLADPLLSSYEVSKDKKVINNDPTRRYFETHLAYETVKNQIDSMNKDLLQTHVDKLAGALSPKAADVKDCEDVFSNTYQGTSLLHKEFANHIAKIKSKEIYSELNEEQREKVILVVKSAFLGVANALARGDELPINIYNKSRLYGDWRGKEMLKDQGSAANAHMGLMKGFMPVAQVDIATSMNSAPFLKPSDQATFKDDGEYYKWVEMNFSGLVHPFSNSISGTMLCQLRNLAEQKNGDINNASGITDSAFEIEKYSRVFIAAMLYGTGGHTLNEYSFPFQLEDVQNEFAGVDGFKNINLETLFLDNNDAALNNAINQAITYNAHFIQRQKINQDIKFVSSYHDKLELAQAIAPVVQKIEQYESDVEKMLFSSHRTASEKVDIMKPAIEQIIEVLKEGKVEDAAELAERLMQRLEHDYGTKGFTGSEKKSYQIAREIHDIISKLDNKLSKSENIVSANLSFKERLQQFKTQEKPLEVISESDNSLPRENNLSQVVLNFKARIEQLKIEVDEPHEEEENNWDVSL</sequence>
<protein>
    <submittedName>
        <fullName evidence="1">Uncharacterized protein</fullName>
    </submittedName>
</protein>
<comment type="caution">
    <text evidence="1">The sequence shown here is derived from an EMBL/GenBank/DDBJ whole genome shotgun (WGS) entry which is preliminary data.</text>
</comment>
<dbReference type="eggNOG" id="ENOG5034BW3">
    <property type="taxonomic scope" value="Bacteria"/>
</dbReference>
<dbReference type="AlphaFoldDB" id="A0A0W0YK22"/>
<gene>
    <name evidence="1" type="ORF">Lsai_1895</name>
</gene>
<dbReference type="EMBL" id="LNYV01000029">
    <property type="protein sequence ID" value="KTD56918.1"/>
    <property type="molecule type" value="Genomic_DNA"/>
</dbReference>
<dbReference type="Proteomes" id="UP000054621">
    <property type="component" value="Unassembled WGS sequence"/>
</dbReference>